<name>A0ABZ0V6J5_9RHOB</name>
<dbReference type="RefSeq" id="WP_322330108.1">
    <property type="nucleotide sequence ID" value="NZ_CP139730.1"/>
</dbReference>
<evidence type="ECO:0008006" key="3">
    <source>
        <dbReference type="Google" id="ProtNLM"/>
    </source>
</evidence>
<keyword evidence="1" id="KW-0614">Plasmid</keyword>
<proteinExistence type="predicted"/>
<organism evidence="1 2">
    <name type="scientific">Sulfitobacter faviae</name>
    <dbReference type="NCBI Taxonomy" id="1775881"/>
    <lineage>
        <taxon>Bacteria</taxon>
        <taxon>Pseudomonadati</taxon>
        <taxon>Pseudomonadota</taxon>
        <taxon>Alphaproteobacteria</taxon>
        <taxon>Rhodobacterales</taxon>
        <taxon>Roseobacteraceae</taxon>
        <taxon>Sulfitobacter</taxon>
    </lineage>
</organism>
<protein>
    <recommendedName>
        <fullName evidence="3">DNA-binding protein</fullName>
    </recommendedName>
</protein>
<gene>
    <name evidence="1" type="ORF">T7987_19225</name>
</gene>
<geneLocation type="plasmid" evidence="1 2">
    <name>unnamed05</name>
</geneLocation>
<reference evidence="1 2" key="1">
    <citation type="submission" date="2023-11" db="EMBL/GenBank/DDBJ databases">
        <title>From the Deep-Sea to the Surface: Bacterial Genomes Isolated from the Moytirra Hydrothermal Vent Plume.</title>
        <authorList>
            <person name="Major S.R."/>
        </authorList>
    </citation>
    <scope>NUCLEOTIDE SEQUENCE [LARGE SCALE GENOMIC DNA]</scope>
    <source>
        <strain evidence="1 2">OXR-9</strain>
        <plasmid evidence="1 2">unnamed05</plasmid>
    </source>
</reference>
<dbReference type="EMBL" id="CP139730">
    <property type="protein sequence ID" value="WPZ23954.1"/>
    <property type="molecule type" value="Genomic_DNA"/>
</dbReference>
<dbReference type="Proteomes" id="UP001326567">
    <property type="component" value="Plasmid unnamed05"/>
</dbReference>
<keyword evidence="2" id="KW-1185">Reference proteome</keyword>
<evidence type="ECO:0000313" key="1">
    <source>
        <dbReference type="EMBL" id="WPZ23954.1"/>
    </source>
</evidence>
<sequence>MTFPHAGALDRAAQHRCEVFQQAGPFLSPQQTASVLGLSETGLEHLRARSVIIGVPIDDAWRYPAIQFQDAKPLHRLQDVLAAHYNIAEWVILDSLMAVDPAFGNRSIINLLEEKDDLSIDRVVSLLREQYAP</sequence>
<accession>A0ABZ0V6J5</accession>
<evidence type="ECO:0000313" key="2">
    <source>
        <dbReference type="Proteomes" id="UP001326567"/>
    </source>
</evidence>